<feature type="compositionally biased region" description="Basic and acidic residues" evidence="1">
    <location>
        <begin position="777"/>
        <end position="791"/>
    </location>
</feature>
<evidence type="ECO:0000256" key="1">
    <source>
        <dbReference type="SAM" id="MobiDB-lite"/>
    </source>
</evidence>
<gene>
    <name evidence="2" type="ORF">HCBG_08442</name>
</gene>
<dbReference type="InParanoid" id="C0NZ62"/>
<dbReference type="RefSeq" id="XP_045283983.1">
    <property type="nucleotide sequence ID" value="XM_045435491.1"/>
</dbReference>
<feature type="region of interest" description="Disordered" evidence="1">
    <location>
        <begin position="438"/>
        <end position="530"/>
    </location>
</feature>
<feature type="compositionally biased region" description="Basic and acidic residues" evidence="1">
    <location>
        <begin position="314"/>
        <end position="329"/>
    </location>
</feature>
<dbReference type="Proteomes" id="UP000001631">
    <property type="component" value="Unassembled WGS sequence"/>
</dbReference>
<feature type="region of interest" description="Disordered" evidence="1">
    <location>
        <begin position="771"/>
        <end position="792"/>
    </location>
</feature>
<feature type="compositionally biased region" description="Polar residues" evidence="1">
    <location>
        <begin position="158"/>
        <end position="168"/>
    </location>
</feature>
<feature type="compositionally biased region" description="Polar residues" evidence="1">
    <location>
        <begin position="119"/>
        <end position="137"/>
    </location>
</feature>
<accession>C0NZ62</accession>
<evidence type="ECO:0000313" key="3">
    <source>
        <dbReference type="Proteomes" id="UP000001631"/>
    </source>
</evidence>
<reference evidence="2" key="1">
    <citation type="submission" date="2009-02" db="EMBL/GenBank/DDBJ databases">
        <title>The Genome Sequence of Ajellomyces capsulatus strain G186AR.</title>
        <authorList>
            <consortium name="The Broad Institute Genome Sequencing Platform"/>
            <person name="Champion M."/>
            <person name="Cuomo C."/>
            <person name="Ma L.-J."/>
            <person name="Henn M.R."/>
            <person name="Sil A."/>
            <person name="Goldman B."/>
            <person name="Young S.K."/>
            <person name="Kodira C.D."/>
            <person name="Zeng Q."/>
            <person name="Koehrsen M."/>
            <person name="Alvarado L."/>
            <person name="Berlin A."/>
            <person name="Borenstein D."/>
            <person name="Chen Z."/>
            <person name="Engels R."/>
            <person name="Freedman E."/>
            <person name="Gellesch M."/>
            <person name="Goldberg J."/>
            <person name="Griggs A."/>
            <person name="Gujja S."/>
            <person name="Heiman D."/>
            <person name="Hepburn T."/>
            <person name="Howarth C."/>
            <person name="Jen D."/>
            <person name="Larson L."/>
            <person name="Lewis B."/>
            <person name="Mehta T."/>
            <person name="Park D."/>
            <person name="Pearson M."/>
            <person name="Roberts A."/>
            <person name="Saif S."/>
            <person name="Shea T."/>
            <person name="Shenoy N."/>
            <person name="Sisk P."/>
            <person name="Stolte C."/>
            <person name="Sykes S."/>
            <person name="Walk T."/>
            <person name="White J."/>
            <person name="Yandava C."/>
            <person name="Klein B."/>
            <person name="McEwen J.G."/>
            <person name="Puccia R."/>
            <person name="Goldman G.H."/>
            <person name="Felipe M.S."/>
            <person name="Nino-Vega G."/>
            <person name="San-Blas G."/>
            <person name="Taylor J."/>
            <person name="Mendoza L."/>
            <person name="Galagan J."/>
            <person name="Nusbaum C."/>
            <person name="Birren B."/>
        </authorList>
    </citation>
    <scope>NUCLEOTIDE SEQUENCE</scope>
    <source>
        <strain evidence="2">G186AR</strain>
    </source>
</reference>
<feature type="compositionally biased region" description="Pro residues" evidence="1">
    <location>
        <begin position="687"/>
        <end position="721"/>
    </location>
</feature>
<dbReference type="STRING" id="447093.C0NZ62"/>
<dbReference type="HOGENOM" id="CLU_344506_0_0_1"/>
<feature type="region of interest" description="Disordered" evidence="1">
    <location>
        <begin position="267"/>
        <end position="349"/>
    </location>
</feature>
<keyword evidence="3" id="KW-1185">Reference proteome</keyword>
<feature type="compositionally biased region" description="Polar residues" evidence="1">
    <location>
        <begin position="450"/>
        <end position="470"/>
    </location>
</feature>
<feature type="compositionally biased region" description="Low complexity" evidence="1">
    <location>
        <begin position="510"/>
        <end position="528"/>
    </location>
</feature>
<name>C0NZ62_AJECG</name>
<feature type="region of interest" description="Disordered" evidence="1">
    <location>
        <begin position="112"/>
        <end position="181"/>
    </location>
</feature>
<feature type="compositionally biased region" description="Basic and acidic residues" evidence="1">
    <location>
        <begin position="271"/>
        <end position="287"/>
    </location>
</feature>
<feature type="region of interest" description="Disordered" evidence="1">
    <location>
        <begin position="591"/>
        <end position="745"/>
    </location>
</feature>
<feature type="compositionally biased region" description="Low complexity" evidence="1">
    <location>
        <begin position="493"/>
        <end position="503"/>
    </location>
</feature>
<evidence type="ECO:0000313" key="2">
    <source>
        <dbReference type="EMBL" id="EEH03502.1"/>
    </source>
</evidence>
<organism evidence="2 3">
    <name type="scientific">Ajellomyces capsulatus (strain G186AR / H82 / ATCC MYA-2454 / RMSCC 2432)</name>
    <name type="common">Darling's disease fungus</name>
    <name type="synonym">Histoplasma capsulatum</name>
    <dbReference type="NCBI Taxonomy" id="447093"/>
    <lineage>
        <taxon>Eukaryota</taxon>
        <taxon>Fungi</taxon>
        <taxon>Dikarya</taxon>
        <taxon>Ascomycota</taxon>
        <taxon>Pezizomycotina</taxon>
        <taxon>Eurotiomycetes</taxon>
        <taxon>Eurotiomycetidae</taxon>
        <taxon>Onygenales</taxon>
        <taxon>Ajellomycetaceae</taxon>
        <taxon>Histoplasma</taxon>
    </lineage>
</organism>
<protein>
    <submittedName>
        <fullName evidence="2">Uncharacterized protein</fullName>
    </submittedName>
</protein>
<dbReference type="AlphaFoldDB" id="C0NZ62"/>
<sequence length="821" mass="90635">MIAKYQRKRLAVVIITLSASKRLEGVFQQSRLPQLPVHPYPCCRNLRHNLNGTSIEIIMENIDLPPPVSTPLLPPRGLSPLFLSPFTRTRQRANTTGGTLQGPRLNITDALPHSGLQGDGQTSTSNVVPKRNNTFNTHAGPPREEWKASPAPDFDFQLSASPAQSPSFQRHESTASDDGTAMIGMAVGSPTMYRTVQYTPSYAVSPPAIGFDSMELVGSAESESWRPKPSKWKKISDFFKAKNSLQQQQQQLQQQPDVDFDQLQLHNRPTSSHESRDRMADSHDSRNLEASSESHTPWDDLEFEHRMGKLSRKSGKDVSKSPGGKEQRKLVKYAEPPKPNKKAHHQAKPVAKPLKLEVILPGSLSGPEDVTVHMERYSVMFGSVLDKPTSTTLLASRSKTLNTLKTHYEEEELGHREITLPMRGTPPDPKSPTFTLFPAAPTAKPPKTPHNSNLTRQNIPLQQSNTNPRSPGTELNEKVISTKDCATPQGGTSSMATSSSSRSQWVSEGSSYLSMESTSPSSSDISMSSDEDEAVPFTYNKVVPISPDEPLWEILNPAAKLDPVSAKSKSVVRSQRLRTIKSEESFAAIEQPYSPSSKRMTGEEIHAYPKTSPAKEEARESSSTEFKNPSQPPNIRKTRSDESVVAMLFEEPHHIIPPAPLQPKSESKPRKPAPIYPTIDIEQWLPQPRPPPPQRKPPPTPPAPSPTIALPPVPVQPPPALPQYRTRPKPKSRPPPSTKDNANRQAMNAIEISVARSVSVTKKPKQVIVPMSAMRSDSLRRPDERFGEKRSATPTLISVSKGHEREKSQEVPIEVAQAGLL</sequence>
<feature type="compositionally biased region" description="Basic and acidic residues" evidence="1">
    <location>
        <begin position="600"/>
        <end position="622"/>
    </location>
</feature>
<proteinExistence type="predicted"/>
<dbReference type="GeneID" id="69041458"/>
<dbReference type="EMBL" id="GG663377">
    <property type="protein sequence ID" value="EEH03502.1"/>
    <property type="molecule type" value="Genomic_DNA"/>
</dbReference>
<dbReference type="VEuPathDB" id="FungiDB:I7I50_08830"/>